<comment type="caution">
    <text evidence="7">The sequence shown here is derived from an EMBL/GenBank/DDBJ whole genome shotgun (WGS) entry which is preliminary data.</text>
</comment>
<keyword evidence="2" id="KW-0238">DNA-binding</keyword>
<feature type="region of interest" description="Disordered" evidence="5">
    <location>
        <begin position="226"/>
        <end position="252"/>
    </location>
</feature>
<sequence>MSTPPDFGQDEPFLPLDFFDAYLHPVASEQVDEHTQLTTALPDTYPSGEIDLTEPQVFDNYYPGHGVIPMLQEPTGQRGLNVFGNYPEGDIISTAQVQMGEMNVIPQPGSFQDGIFGTFEFEGFLNAPMTDSPNWNAAVECDYYGSSEHVAMPTVHQSPLSVLSQYPPAINMGENPYEPLYPHMDVFSSSLRSGRLVDASVTVPQPLLLAEGDGNTSSQSMISHEIPATSPMPLGPSSPHPSTQKRKLCGPSNDVCLPPIKRGGRRGPMRAIERKVRKEMRVKGACIICRVRKKKCDGEVPCGHCLKNFKTKIIKNPCTKANFLDMVESKPCYAFSGLYESIFLKQYDHKTLVTHFAAAYLFSCEGFLLEIKTSHFFPVTVLSSWAPVTAPFFFDPEFVKALDEQGFDALPQLLPIIAKGPNVLTKKFTFGLRQDAPQHIIASHQLHFCASIRHKLTLINMRDERKRLCRSPFYESARLLIWLLARQCEILLFRYLQNSVNHLDSILSTEDLGYIADSLLRTMDSLTPNLDACAIRINLGKEITLDQEMLQQLQDRQKRLRMALFVYASITCSRLPAFSDFWTNLEKSPLKFTRKEFKNILVDLDSFDSGVKAKAYQINSHVERVMSRIKVLQELDPSLDSSESADALPDFMKRLQNGDIDKNLHQYDMESMDGLLTATASGSFAEIRAWKFFLVAKIDWVKAFSNLSSPTMKFGHSDIELFLLANSLRYRMQIVKLLEGSKQSVVESGLSATTFIEEFLVSAESAATNETETGTNSRKAQQKALLKLRDGLRWRELEELTGEEIYLLGSPFKSDRAENKIRSFDVPFIVSNGSEANFNHLKRLLLTSQSWLKETCLRLKGLVQLFKAAVEVDKTDKDATLVLAREIQERVFSVFGNRAFLDQVLGRRSEYHARVLVSRRLGKDPDALETLLREVSAVREMLDNDATQDLGTEDQKEQEEELEYEYPADEELEDEELDDEELEELSRSTRVLLETYLAL</sequence>
<evidence type="ECO:0000313" key="7">
    <source>
        <dbReference type="EMBL" id="PGH26891.1"/>
    </source>
</evidence>
<evidence type="ECO:0000313" key="8">
    <source>
        <dbReference type="Proteomes" id="UP000224634"/>
    </source>
</evidence>
<keyword evidence="3" id="KW-0804">Transcription</keyword>
<feature type="compositionally biased region" description="Acidic residues" evidence="5">
    <location>
        <begin position="956"/>
        <end position="983"/>
    </location>
</feature>
<accession>A0A2B7Z0P4</accession>
<organism evidence="7 8">
    <name type="scientific">Polytolypa hystricis (strain UAMH7299)</name>
    <dbReference type="NCBI Taxonomy" id="1447883"/>
    <lineage>
        <taxon>Eukaryota</taxon>
        <taxon>Fungi</taxon>
        <taxon>Dikarya</taxon>
        <taxon>Ascomycota</taxon>
        <taxon>Pezizomycotina</taxon>
        <taxon>Eurotiomycetes</taxon>
        <taxon>Eurotiomycetidae</taxon>
        <taxon>Onygenales</taxon>
        <taxon>Onygenales incertae sedis</taxon>
        <taxon>Polytolypa</taxon>
    </lineage>
</organism>
<evidence type="ECO:0000256" key="5">
    <source>
        <dbReference type="SAM" id="MobiDB-lite"/>
    </source>
</evidence>
<dbReference type="OrthoDB" id="4064873at2759"/>
<proteinExistence type="predicted"/>
<dbReference type="Proteomes" id="UP000224634">
    <property type="component" value="Unassembled WGS sequence"/>
</dbReference>
<evidence type="ECO:0000259" key="6">
    <source>
        <dbReference type="PROSITE" id="PS50048"/>
    </source>
</evidence>
<reference evidence="7 8" key="1">
    <citation type="submission" date="2017-10" db="EMBL/GenBank/DDBJ databases">
        <title>Comparative genomics in systemic dimorphic fungi from Ajellomycetaceae.</title>
        <authorList>
            <person name="Munoz J.F."/>
            <person name="Mcewen J.G."/>
            <person name="Clay O.K."/>
            <person name="Cuomo C.A."/>
        </authorList>
    </citation>
    <scope>NUCLEOTIDE SEQUENCE [LARGE SCALE GENOMIC DNA]</scope>
    <source>
        <strain evidence="7 8">UAMH7299</strain>
    </source>
</reference>
<dbReference type="GO" id="GO:0008270">
    <property type="term" value="F:zinc ion binding"/>
    <property type="evidence" value="ECO:0007669"/>
    <property type="project" value="InterPro"/>
</dbReference>
<dbReference type="CDD" id="cd00067">
    <property type="entry name" value="GAL4"/>
    <property type="match status" value="1"/>
</dbReference>
<dbReference type="EMBL" id="PDNA01000012">
    <property type="protein sequence ID" value="PGH26891.1"/>
    <property type="molecule type" value="Genomic_DNA"/>
</dbReference>
<keyword evidence="8" id="KW-1185">Reference proteome</keyword>
<keyword evidence="4" id="KW-0539">Nucleus</keyword>
<dbReference type="InterPro" id="IPR036864">
    <property type="entry name" value="Zn2-C6_fun-type_DNA-bd_sf"/>
</dbReference>
<dbReference type="Pfam" id="PF00172">
    <property type="entry name" value="Zn_clus"/>
    <property type="match status" value="1"/>
</dbReference>
<keyword evidence="1" id="KW-0805">Transcription regulation</keyword>
<dbReference type="AlphaFoldDB" id="A0A2B7Z0P4"/>
<name>A0A2B7Z0P4_POLH7</name>
<evidence type="ECO:0000256" key="2">
    <source>
        <dbReference type="ARBA" id="ARBA00023125"/>
    </source>
</evidence>
<dbReference type="PROSITE" id="PS50048">
    <property type="entry name" value="ZN2_CY6_FUNGAL_2"/>
    <property type="match status" value="1"/>
</dbReference>
<dbReference type="InterPro" id="IPR001138">
    <property type="entry name" value="Zn2Cys6_DnaBD"/>
</dbReference>
<gene>
    <name evidence="7" type="ORF">AJ80_01473</name>
</gene>
<dbReference type="Gene3D" id="4.10.240.10">
    <property type="entry name" value="Zn(2)-C6 fungal-type DNA-binding domain"/>
    <property type="match status" value="1"/>
</dbReference>
<feature type="domain" description="Zn(2)-C6 fungal-type" evidence="6">
    <location>
        <begin position="285"/>
        <end position="320"/>
    </location>
</feature>
<evidence type="ECO:0000256" key="4">
    <source>
        <dbReference type="ARBA" id="ARBA00023242"/>
    </source>
</evidence>
<dbReference type="SUPFAM" id="SSF57701">
    <property type="entry name" value="Zn2/Cys6 DNA-binding domain"/>
    <property type="match status" value="1"/>
</dbReference>
<dbReference type="SMART" id="SM00066">
    <property type="entry name" value="GAL4"/>
    <property type="match status" value="1"/>
</dbReference>
<feature type="region of interest" description="Disordered" evidence="5">
    <location>
        <begin position="943"/>
        <end position="985"/>
    </location>
</feature>
<evidence type="ECO:0000256" key="1">
    <source>
        <dbReference type="ARBA" id="ARBA00023015"/>
    </source>
</evidence>
<dbReference type="GO" id="GO:0003677">
    <property type="term" value="F:DNA binding"/>
    <property type="evidence" value="ECO:0007669"/>
    <property type="project" value="UniProtKB-KW"/>
</dbReference>
<dbReference type="GO" id="GO:0000981">
    <property type="term" value="F:DNA-binding transcription factor activity, RNA polymerase II-specific"/>
    <property type="evidence" value="ECO:0007669"/>
    <property type="project" value="InterPro"/>
</dbReference>
<protein>
    <recommendedName>
        <fullName evidence="6">Zn(2)-C6 fungal-type domain-containing protein</fullName>
    </recommendedName>
</protein>
<evidence type="ECO:0000256" key="3">
    <source>
        <dbReference type="ARBA" id="ARBA00023163"/>
    </source>
</evidence>